<reference evidence="1 2" key="1">
    <citation type="submission" date="2024-01" db="EMBL/GenBank/DDBJ databases">
        <title>A draft genome for the cacao thread blight pathogen Marasmiellus scandens.</title>
        <authorList>
            <person name="Baruah I.K."/>
            <person name="Leung J."/>
            <person name="Bukari Y."/>
            <person name="Amoako-Attah I."/>
            <person name="Meinhardt L.W."/>
            <person name="Bailey B.A."/>
            <person name="Cohen S.P."/>
        </authorList>
    </citation>
    <scope>NUCLEOTIDE SEQUENCE [LARGE SCALE GENOMIC DNA]</scope>
    <source>
        <strain evidence="1 2">GH-19</strain>
    </source>
</reference>
<keyword evidence="2" id="KW-1185">Reference proteome</keyword>
<protein>
    <submittedName>
        <fullName evidence="1">Uncharacterized protein</fullName>
    </submittedName>
</protein>
<comment type="caution">
    <text evidence="1">The sequence shown here is derived from an EMBL/GenBank/DDBJ whole genome shotgun (WGS) entry which is preliminary data.</text>
</comment>
<accession>A0ABR1IZS0</accession>
<gene>
    <name evidence="1" type="ORF">VKT23_014761</name>
</gene>
<evidence type="ECO:0000313" key="1">
    <source>
        <dbReference type="EMBL" id="KAK7445765.1"/>
    </source>
</evidence>
<dbReference type="EMBL" id="JBANRG010000046">
    <property type="protein sequence ID" value="KAK7445765.1"/>
    <property type="molecule type" value="Genomic_DNA"/>
</dbReference>
<evidence type="ECO:0000313" key="2">
    <source>
        <dbReference type="Proteomes" id="UP001498398"/>
    </source>
</evidence>
<name>A0ABR1IZS0_9AGAR</name>
<organism evidence="1 2">
    <name type="scientific">Marasmiellus scandens</name>
    <dbReference type="NCBI Taxonomy" id="2682957"/>
    <lineage>
        <taxon>Eukaryota</taxon>
        <taxon>Fungi</taxon>
        <taxon>Dikarya</taxon>
        <taxon>Basidiomycota</taxon>
        <taxon>Agaricomycotina</taxon>
        <taxon>Agaricomycetes</taxon>
        <taxon>Agaricomycetidae</taxon>
        <taxon>Agaricales</taxon>
        <taxon>Marasmiineae</taxon>
        <taxon>Omphalotaceae</taxon>
        <taxon>Marasmiellus</taxon>
    </lineage>
</organism>
<sequence>MTTRQTWTLVHSAIHNQFPTESFTTLTRQLLVDNISIPFAWNACPLLAVHLYMLRTFQAAPYATRPSQTAIPTDPKAYCRCVDKQLLVYHDFGGFLAVMGMMGTGASRRMCFYWGGRSQA</sequence>
<dbReference type="Proteomes" id="UP001498398">
    <property type="component" value="Unassembled WGS sequence"/>
</dbReference>
<proteinExistence type="predicted"/>